<accession>A0A0C2Z452</accession>
<feature type="region of interest" description="Disordered" evidence="1">
    <location>
        <begin position="1"/>
        <end position="91"/>
    </location>
</feature>
<dbReference type="AlphaFoldDB" id="A0A0C2Z452"/>
<gene>
    <name evidence="2" type="ORF">SCLCIDRAFT_211202</name>
</gene>
<keyword evidence="3" id="KW-1185">Reference proteome</keyword>
<feature type="compositionally biased region" description="Polar residues" evidence="1">
    <location>
        <begin position="31"/>
        <end position="69"/>
    </location>
</feature>
<dbReference type="HOGENOM" id="CLU_133416_0_0_1"/>
<reference evidence="3" key="2">
    <citation type="submission" date="2015-01" db="EMBL/GenBank/DDBJ databases">
        <title>Evolutionary Origins and Diversification of the Mycorrhizal Mutualists.</title>
        <authorList>
            <consortium name="DOE Joint Genome Institute"/>
            <consortium name="Mycorrhizal Genomics Consortium"/>
            <person name="Kohler A."/>
            <person name="Kuo A."/>
            <person name="Nagy L.G."/>
            <person name="Floudas D."/>
            <person name="Copeland A."/>
            <person name="Barry K.W."/>
            <person name="Cichocki N."/>
            <person name="Veneault-Fourrey C."/>
            <person name="LaButti K."/>
            <person name="Lindquist E.A."/>
            <person name="Lipzen A."/>
            <person name="Lundell T."/>
            <person name="Morin E."/>
            <person name="Murat C."/>
            <person name="Riley R."/>
            <person name="Ohm R."/>
            <person name="Sun H."/>
            <person name="Tunlid A."/>
            <person name="Henrissat B."/>
            <person name="Grigoriev I.V."/>
            <person name="Hibbett D.S."/>
            <person name="Martin F."/>
        </authorList>
    </citation>
    <scope>NUCLEOTIDE SEQUENCE [LARGE SCALE GENOMIC DNA]</scope>
    <source>
        <strain evidence="3">Foug A</strain>
    </source>
</reference>
<feature type="compositionally biased region" description="Basic and acidic residues" evidence="1">
    <location>
        <begin position="77"/>
        <end position="87"/>
    </location>
</feature>
<organism evidence="2 3">
    <name type="scientific">Scleroderma citrinum Foug A</name>
    <dbReference type="NCBI Taxonomy" id="1036808"/>
    <lineage>
        <taxon>Eukaryota</taxon>
        <taxon>Fungi</taxon>
        <taxon>Dikarya</taxon>
        <taxon>Basidiomycota</taxon>
        <taxon>Agaricomycotina</taxon>
        <taxon>Agaricomycetes</taxon>
        <taxon>Agaricomycetidae</taxon>
        <taxon>Boletales</taxon>
        <taxon>Sclerodermatineae</taxon>
        <taxon>Sclerodermataceae</taxon>
        <taxon>Scleroderma</taxon>
    </lineage>
</organism>
<protein>
    <submittedName>
        <fullName evidence="2">Uncharacterized protein</fullName>
    </submittedName>
</protein>
<evidence type="ECO:0000313" key="2">
    <source>
        <dbReference type="EMBL" id="KIM56713.1"/>
    </source>
</evidence>
<proteinExistence type="predicted"/>
<feature type="compositionally biased region" description="Basic and acidic residues" evidence="1">
    <location>
        <begin position="1"/>
        <end position="13"/>
    </location>
</feature>
<dbReference type="Proteomes" id="UP000053989">
    <property type="component" value="Unassembled WGS sequence"/>
</dbReference>
<sequence length="136" mass="14608">MSGLQRKSEDLDHLSTANSISRPSKLRKRSPTQLLNTSSTPLAQQPNSSGIHALPSNGSAKNVDSSSVATEPDNKEDELSKETDKSKKLTHVGVPAKVKSLVGGLGLQRVVISLLFFPLIRLPISFRPAIVQIRGS</sequence>
<name>A0A0C2Z452_9AGAM</name>
<reference evidence="2 3" key="1">
    <citation type="submission" date="2014-04" db="EMBL/GenBank/DDBJ databases">
        <authorList>
            <consortium name="DOE Joint Genome Institute"/>
            <person name="Kuo A."/>
            <person name="Kohler A."/>
            <person name="Nagy L.G."/>
            <person name="Floudas D."/>
            <person name="Copeland A."/>
            <person name="Barry K.W."/>
            <person name="Cichocki N."/>
            <person name="Veneault-Fourrey C."/>
            <person name="LaButti K."/>
            <person name="Lindquist E.A."/>
            <person name="Lipzen A."/>
            <person name="Lundell T."/>
            <person name="Morin E."/>
            <person name="Murat C."/>
            <person name="Sun H."/>
            <person name="Tunlid A."/>
            <person name="Henrissat B."/>
            <person name="Grigoriev I.V."/>
            <person name="Hibbett D.S."/>
            <person name="Martin F."/>
            <person name="Nordberg H.P."/>
            <person name="Cantor M.N."/>
            <person name="Hua S.X."/>
        </authorList>
    </citation>
    <scope>NUCLEOTIDE SEQUENCE [LARGE SCALE GENOMIC DNA]</scope>
    <source>
        <strain evidence="2 3">Foug A</strain>
    </source>
</reference>
<evidence type="ECO:0000256" key="1">
    <source>
        <dbReference type="SAM" id="MobiDB-lite"/>
    </source>
</evidence>
<dbReference type="EMBL" id="KN822111">
    <property type="protein sequence ID" value="KIM56713.1"/>
    <property type="molecule type" value="Genomic_DNA"/>
</dbReference>
<evidence type="ECO:0000313" key="3">
    <source>
        <dbReference type="Proteomes" id="UP000053989"/>
    </source>
</evidence>
<dbReference type="InParanoid" id="A0A0C2Z452"/>